<keyword evidence="18 19" id="KW-0472">Membrane</keyword>
<name>A0A060NIG1_9BURK</name>
<reference evidence="24 25" key="1">
    <citation type="journal article" date="2014" name="Nat. Commun.">
        <title>Physiological and genomic features of highly alkaliphilic hydrogen-utilizing Betaproteobacteria from a continental serpentinizing site.</title>
        <authorList>
            <person name="Suzuki S."/>
            <person name="Kuenen J.G."/>
            <person name="Schipper K."/>
            <person name="van der Velde S."/>
            <person name="Ishii S."/>
            <person name="Wu A."/>
            <person name="Sorokin D.Y."/>
            <person name="Tenney A."/>
            <person name="Meng X.Y."/>
            <person name="Morrill P.L."/>
            <person name="Kamagata Y."/>
            <person name="Muyzer G."/>
            <person name="Nealson K.H."/>
        </authorList>
    </citation>
    <scope>NUCLEOTIDE SEQUENCE [LARGE SCALE GENOMIC DNA]</scope>
    <source>
        <strain evidence="24 25">A1</strain>
    </source>
</reference>
<evidence type="ECO:0000256" key="1">
    <source>
        <dbReference type="ARBA" id="ARBA00004533"/>
    </source>
</evidence>
<evidence type="ECO:0000256" key="3">
    <source>
        <dbReference type="ARBA" id="ARBA00006113"/>
    </source>
</evidence>
<dbReference type="InterPro" id="IPR036909">
    <property type="entry name" value="Cyt_c-like_dom_sf"/>
</dbReference>
<feature type="domain" description="Cytochrome c" evidence="23">
    <location>
        <begin position="217"/>
        <end position="297"/>
    </location>
</feature>
<evidence type="ECO:0000256" key="6">
    <source>
        <dbReference type="ARBA" id="ARBA00022519"/>
    </source>
</evidence>
<evidence type="ECO:0000256" key="14">
    <source>
        <dbReference type="ARBA" id="ARBA00022989"/>
    </source>
</evidence>
<keyword evidence="6 19" id="KW-0997">Cell inner membrane</keyword>
<keyword evidence="14 22" id="KW-1133">Transmembrane helix</keyword>
<keyword evidence="25" id="KW-1185">Reference proteome</keyword>
<dbReference type="GO" id="GO:0046872">
    <property type="term" value="F:metal ion binding"/>
    <property type="evidence" value="ECO:0007669"/>
    <property type="project" value="UniProtKB-KW"/>
</dbReference>
<evidence type="ECO:0000256" key="11">
    <source>
        <dbReference type="ARBA" id="ARBA00022737"/>
    </source>
</evidence>
<dbReference type="GO" id="GO:0006119">
    <property type="term" value="P:oxidative phosphorylation"/>
    <property type="evidence" value="ECO:0007669"/>
    <property type="project" value="UniProtKB-UniPathway"/>
</dbReference>
<evidence type="ECO:0000256" key="18">
    <source>
        <dbReference type="ARBA" id="ARBA00023136"/>
    </source>
</evidence>
<sequence>MSDFTSEFWHYWIAGVTLISILACIALLWYSTKVKVAPSQDKSTGHVWDEDLVELDNPLPKWWVYLFVITIIFALIYGVLYPMFGKFPGLLGWTSAGQYQAEKDANLAEVAPKFEAFAQKSVQELAANPMAMQIGESLFMNNCAVCHAVDARGSLTFPNLTDKDWIWGGEPEAINASITQGRVAVMPPMAAAVGTPEDVTNVAHYVLSLSGAPHDSVRAAAGKANFASCIACHGAEGKGNTAMGAPNLTDDIWLHGFGVDVIVRQINEGIVNIMPPQNVLLSEQQIHVLTAYVWGMSNQPAN</sequence>
<dbReference type="PROSITE" id="PS51007">
    <property type="entry name" value="CYTC"/>
    <property type="match status" value="2"/>
</dbReference>
<accession>A0A060NIG1</accession>
<feature type="binding site" description="covalent" evidence="21">
    <location>
        <position position="143"/>
    </location>
    <ligand>
        <name>heme c</name>
        <dbReference type="ChEBI" id="CHEBI:61717"/>
        <label>1</label>
    </ligand>
</feature>
<dbReference type="UniPathway" id="UPA00705"/>
<keyword evidence="17 19" id="KW-0406">Ion transport</keyword>
<dbReference type="GO" id="GO:1902600">
    <property type="term" value="P:proton transmembrane transport"/>
    <property type="evidence" value="ECO:0007669"/>
    <property type="project" value="UniProtKB-KW"/>
</dbReference>
<evidence type="ECO:0000256" key="2">
    <source>
        <dbReference type="ARBA" id="ARBA00004673"/>
    </source>
</evidence>
<dbReference type="PIRSF" id="PIRSF000006">
    <property type="entry name" value="Cbb3-Cox_fixP"/>
    <property type="match status" value="1"/>
</dbReference>
<dbReference type="HOGENOM" id="CLU_047545_2_0_4"/>
<organism evidence="24 25">
    <name type="scientific">Serpentinimonas raichei</name>
    <dbReference type="NCBI Taxonomy" id="1458425"/>
    <lineage>
        <taxon>Bacteria</taxon>
        <taxon>Pseudomonadati</taxon>
        <taxon>Pseudomonadota</taxon>
        <taxon>Betaproteobacteria</taxon>
        <taxon>Burkholderiales</taxon>
        <taxon>Comamonadaceae</taxon>
        <taxon>Serpentinimonas</taxon>
    </lineage>
</organism>
<feature type="binding site" description="covalent" evidence="21">
    <location>
        <position position="232"/>
    </location>
    <ligand>
        <name>heme c</name>
        <dbReference type="ChEBI" id="CHEBI:61717"/>
        <label>2</label>
    </ligand>
</feature>
<keyword evidence="9 22" id="KW-0812">Transmembrane</keyword>
<evidence type="ECO:0000256" key="22">
    <source>
        <dbReference type="SAM" id="Phobius"/>
    </source>
</evidence>
<dbReference type="InterPro" id="IPR004678">
    <property type="entry name" value="Cyt_c_oxidase_cbb3_su3"/>
</dbReference>
<dbReference type="InterPro" id="IPR038414">
    <property type="entry name" value="CcoP_N_sf"/>
</dbReference>
<keyword evidence="13 19" id="KW-0249">Electron transport</keyword>
<dbReference type="NCBIfam" id="TIGR00782">
    <property type="entry name" value="ccoP"/>
    <property type="match status" value="1"/>
</dbReference>
<dbReference type="KEGG" id="cbaa:SRAA_0856"/>
<dbReference type="AlphaFoldDB" id="A0A060NIG1"/>
<feature type="binding site" description="axial binding residue" evidence="20">
    <location>
        <position position="147"/>
    </location>
    <ligand>
        <name>heme c</name>
        <dbReference type="ChEBI" id="CHEBI:61717"/>
        <label>1</label>
    </ligand>
    <ligandPart>
        <name>Fe</name>
        <dbReference type="ChEBI" id="CHEBI:18248"/>
    </ligandPart>
</feature>
<keyword evidence="7 19" id="KW-0349">Heme</keyword>
<dbReference type="GO" id="GO:0009055">
    <property type="term" value="F:electron transfer activity"/>
    <property type="evidence" value="ECO:0007669"/>
    <property type="project" value="InterPro"/>
</dbReference>
<evidence type="ECO:0000256" key="7">
    <source>
        <dbReference type="ARBA" id="ARBA00022617"/>
    </source>
</evidence>
<evidence type="ECO:0000256" key="5">
    <source>
        <dbReference type="ARBA" id="ARBA00022475"/>
    </source>
</evidence>
<dbReference type="Pfam" id="PF14715">
    <property type="entry name" value="FixP_N"/>
    <property type="match status" value="1"/>
</dbReference>
<feature type="transmembrane region" description="Helical" evidence="22">
    <location>
        <begin position="62"/>
        <end position="84"/>
    </location>
</feature>
<dbReference type="PANTHER" id="PTHR33751">
    <property type="entry name" value="CBB3-TYPE CYTOCHROME C OXIDASE SUBUNIT FIXP"/>
    <property type="match status" value="1"/>
</dbReference>
<keyword evidence="12 19" id="KW-0375">Hydrogen ion transport</keyword>
<feature type="binding site" description="covalent" evidence="21">
    <location>
        <position position="229"/>
    </location>
    <ligand>
        <name>heme c</name>
        <dbReference type="ChEBI" id="CHEBI:61717"/>
        <label>2</label>
    </ligand>
</feature>
<protein>
    <recommendedName>
        <fullName evidence="19">Cbb3-type cytochrome c oxidase subunit</fullName>
    </recommendedName>
</protein>
<proteinExistence type="inferred from homology"/>
<dbReference type="InterPro" id="IPR050597">
    <property type="entry name" value="Cytochrome_c_Oxidase_Subunit"/>
</dbReference>
<feature type="binding site" description="axial binding residue" evidence="20">
    <location>
        <position position="186"/>
    </location>
    <ligand>
        <name>heme c</name>
        <dbReference type="ChEBI" id="CHEBI:61717"/>
        <label>2</label>
    </ligand>
    <ligandPart>
        <name>Fe</name>
        <dbReference type="ChEBI" id="CHEBI:18248"/>
    </ligandPart>
</feature>
<keyword evidence="15 19" id="KW-0560">Oxidoreductase</keyword>
<keyword evidence="8 19" id="KW-0679">Respiratory chain</keyword>
<evidence type="ECO:0000256" key="16">
    <source>
        <dbReference type="ARBA" id="ARBA00023004"/>
    </source>
</evidence>
<evidence type="ECO:0000256" key="17">
    <source>
        <dbReference type="ARBA" id="ARBA00023065"/>
    </source>
</evidence>
<feature type="domain" description="Cytochrome c" evidence="23">
    <location>
        <begin position="130"/>
        <end position="210"/>
    </location>
</feature>
<comment type="subunit">
    <text evidence="19">Component of the cbb3-type cytochrome c oxidase.</text>
</comment>
<feature type="binding site" description="axial binding residue" evidence="20">
    <location>
        <position position="274"/>
    </location>
    <ligand>
        <name>heme c</name>
        <dbReference type="ChEBI" id="CHEBI:61717"/>
        <label>1</label>
    </ligand>
    <ligandPart>
        <name>Fe</name>
        <dbReference type="ChEBI" id="CHEBI:18248"/>
    </ligandPart>
</feature>
<dbReference type="PANTHER" id="PTHR33751:SF1">
    <property type="entry name" value="CBB3-TYPE CYTOCHROME C OXIDASE SUBUNIT FIXP"/>
    <property type="match status" value="1"/>
</dbReference>
<dbReference type="GO" id="GO:0005886">
    <property type="term" value="C:plasma membrane"/>
    <property type="evidence" value="ECO:0007669"/>
    <property type="project" value="UniProtKB-SubCell"/>
</dbReference>
<dbReference type="SUPFAM" id="SSF46626">
    <property type="entry name" value="Cytochrome c"/>
    <property type="match status" value="2"/>
</dbReference>
<evidence type="ECO:0000259" key="23">
    <source>
        <dbReference type="PROSITE" id="PS51007"/>
    </source>
</evidence>
<dbReference type="GO" id="GO:0016491">
    <property type="term" value="F:oxidoreductase activity"/>
    <property type="evidence" value="ECO:0007669"/>
    <property type="project" value="UniProtKB-KW"/>
</dbReference>
<dbReference type="RefSeq" id="WP_045531170.1">
    <property type="nucleotide sequence ID" value="NZ_AP014568.1"/>
</dbReference>
<feature type="binding site" description="covalent" evidence="21">
    <location>
        <position position="146"/>
    </location>
    <ligand>
        <name>heme c</name>
        <dbReference type="ChEBI" id="CHEBI:61717"/>
        <label>1</label>
    </ligand>
</feature>
<dbReference type="EMBL" id="AP014568">
    <property type="protein sequence ID" value="BAO80710.1"/>
    <property type="molecule type" value="Genomic_DNA"/>
</dbReference>
<dbReference type="Pfam" id="PF13442">
    <property type="entry name" value="Cytochrome_CBB3"/>
    <property type="match status" value="2"/>
</dbReference>
<evidence type="ECO:0000256" key="4">
    <source>
        <dbReference type="ARBA" id="ARBA00022448"/>
    </source>
</evidence>
<dbReference type="GO" id="GO:0020037">
    <property type="term" value="F:heme binding"/>
    <property type="evidence" value="ECO:0007669"/>
    <property type="project" value="InterPro"/>
</dbReference>
<dbReference type="STRING" id="1458425.SRAA_0856"/>
<keyword evidence="10 19" id="KW-0479">Metal-binding</keyword>
<keyword evidence="4 19" id="KW-0813">Transport</keyword>
<evidence type="ECO:0000256" key="12">
    <source>
        <dbReference type="ARBA" id="ARBA00022781"/>
    </source>
</evidence>
<feature type="transmembrane region" description="Helical" evidence="22">
    <location>
        <begin position="12"/>
        <end position="30"/>
    </location>
</feature>
<comment type="subcellular location">
    <subcellularLocation>
        <location evidence="1 19">Cell inner membrane</location>
    </subcellularLocation>
</comment>
<comment type="similarity">
    <text evidence="3 19">Belongs to the CcoP / FixP family.</text>
</comment>
<comment type="cofactor">
    <cofactor evidence="19 21">
        <name>heme c</name>
        <dbReference type="ChEBI" id="CHEBI:61717"/>
    </cofactor>
    <text evidence="19 21">Binds 2 heme C groups per subunit.</text>
</comment>
<keyword evidence="5 19" id="KW-1003">Cell membrane</keyword>
<dbReference type="Gene3D" id="6.10.280.130">
    <property type="match status" value="1"/>
</dbReference>
<evidence type="ECO:0000256" key="15">
    <source>
        <dbReference type="ARBA" id="ARBA00023002"/>
    </source>
</evidence>
<evidence type="ECO:0000256" key="20">
    <source>
        <dbReference type="PIRSR" id="PIRSR000006-1"/>
    </source>
</evidence>
<dbReference type="InterPro" id="IPR009056">
    <property type="entry name" value="Cyt_c-like_dom"/>
</dbReference>
<dbReference type="Gene3D" id="1.10.760.10">
    <property type="entry name" value="Cytochrome c-like domain"/>
    <property type="match status" value="2"/>
</dbReference>
<feature type="binding site" description="axial binding residue" evidence="20">
    <location>
        <position position="233"/>
    </location>
    <ligand>
        <name>heme c</name>
        <dbReference type="ChEBI" id="CHEBI:61717"/>
        <label>2</label>
    </ligand>
    <ligandPart>
        <name>Fe</name>
        <dbReference type="ChEBI" id="CHEBI:18248"/>
    </ligandPart>
</feature>
<dbReference type="Proteomes" id="UP000067461">
    <property type="component" value="Chromosome"/>
</dbReference>
<evidence type="ECO:0000256" key="10">
    <source>
        <dbReference type="ARBA" id="ARBA00022723"/>
    </source>
</evidence>
<evidence type="ECO:0000256" key="21">
    <source>
        <dbReference type="PIRSR" id="PIRSR000006-2"/>
    </source>
</evidence>
<evidence type="ECO:0000256" key="8">
    <source>
        <dbReference type="ARBA" id="ARBA00022660"/>
    </source>
</evidence>
<comment type="pathway">
    <text evidence="2 19">Energy metabolism; oxidative phosphorylation.</text>
</comment>
<dbReference type="InterPro" id="IPR032858">
    <property type="entry name" value="CcoP_N"/>
</dbReference>
<dbReference type="OrthoDB" id="9811281at2"/>
<evidence type="ECO:0000256" key="19">
    <source>
        <dbReference type="PIRNR" id="PIRNR000006"/>
    </source>
</evidence>
<keyword evidence="16 19" id="KW-0408">Iron</keyword>
<keyword evidence="11" id="KW-0677">Repeat</keyword>
<evidence type="ECO:0000313" key="25">
    <source>
        <dbReference type="Proteomes" id="UP000067461"/>
    </source>
</evidence>
<gene>
    <name evidence="24" type="ORF">SRAA_0856</name>
</gene>
<evidence type="ECO:0000256" key="13">
    <source>
        <dbReference type="ARBA" id="ARBA00022982"/>
    </source>
</evidence>
<evidence type="ECO:0000256" key="9">
    <source>
        <dbReference type="ARBA" id="ARBA00022692"/>
    </source>
</evidence>
<evidence type="ECO:0000313" key="24">
    <source>
        <dbReference type="EMBL" id="BAO80710.1"/>
    </source>
</evidence>
<comment type="function">
    <text evidence="19">C-type cytochrome. Part of the cbb3-type cytochrome c oxidase complex.</text>
</comment>